<reference evidence="17" key="2">
    <citation type="submission" date="2025-08" db="UniProtKB">
        <authorList>
            <consortium name="RefSeq"/>
        </authorList>
    </citation>
    <scope>IDENTIFICATION</scope>
</reference>
<dbReference type="SUPFAM" id="SSF51735">
    <property type="entry name" value="NAD(P)-binding Rossmann-fold domains"/>
    <property type="match status" value="1"/>
</dbReference>
<evidence type="ECO:0000256" key="7">
    <source>
        <dbReference type="ARBA" id="ARBA00023002"/>
    </source>
</evidence>
<dbReference type="Pfam" id="PF00378">
    <property type="entry name" value="ECH_1"/>
    <property type="match status" value="1"/>
</dbReference>
<dbReference type="GO" id="GO:0016509">
    <property type="term" value="F:long-chain (3S)-3-hydroxyacyl-CoA dehydrogenase (NAD+) activity"/>
    <property type="evidence" value="ECO:0007669"/>
    <property type="project" value="TreeGrafter"/>
</dbReference>
<dbReference type="Proteomes" id="UP000675920">
    <property type="component" value="Unplaced"/>
</dbReference>
<evidence type="ECO:0000256" key="5">
    <source>
        <dbReference type="ARBA" id="ARBA00022832"/>
    </source>
</evidence>
<keyword evidence="7" id="KW-0560">Oxidoreductase</keyword>
<evidence type="ECO:0000259" key="14">
    <source>
        <dbReference type="Pfam" id="PF00725"/>
    </source>
</evidence>
<name>A0A8B6X3U5_9BURK</name>
<evidence type="ECO:0000256" key="10">
    <source>
        <dbReference type="ARBA" id="ARBA00023239"/>
    </source>
</evidence>
<evidence type="ECO:0000256" key="4">
    <source>
        <dbReference type="ARBA" id="ARBA00012076"/>
    </source>
</evidence>
<evidence type="ECO:0000256" key="3">
    <source>
        <dbReference type="ARBA" id="ARBA00008750"/>
    </source>
</evidence>
<evidence type="ECO:0000259" key="15">
    <source>
        <dbReference type="Pfam" id="PF02737"/>
    </source>
</evidence>
<dbReference type="FunFam" id="3.40.50.720:FF:000009">
    <property type="entry name" value="Fatty oxidation complex, alpha subunit"/>
    <property type="match status" value="1"/>
</dbReference>
<accession>A0A8B6X3U5</accession>
<dbReference type="InterPro" id="IPR001753">
    <property type="entry name" value="Enoyl-CoA_hydra/iso"/>
</dbReference>
<dbReference type="PANTHER" id="PTHR43612:SF3">
    <property type="entry name" value="TRIFUNCTIONAL ENZYME SUBUNIT ALPHA, MITOCHONDRIAL"/>
    <property type="match status" value="1"/>
</dbReference>
<comment type="similarity">
    <text evidence="2">In the central section; belongs to the 3-hydroxyacyl-CoA dehydrogenase family.</text>
</comment>
<comment type="similarity">
    <text evidence="3">In the N-terminal section; belongs to the enoyl-CoA hydratase/isomerase family.</text>
</comment>
<keyword evidence="16" id="KW-1185">Reference proteome</keyword>
<dbReference type="UniPathway" id="UPA00659"/>
<evidence type="ECO:0000256" key="11">
    <source>
        <dbReference type="ARBA" id="ARBA00023268"/>
    </source>
</evidence>
<dbReference type="Gene3D" id="3.90.226.10">
    <property type="entry name" value="2-enoyl-CoA Hydratase, Chain A, domain 1"/>
    <property type="match status" value="1"/>
</dbReference>
<evidence type="ECO:0000256" key="9">
    <source>
        <dbReference type="ARBA" id="ARBA00023098"/>
    </source>
</evidence>
<dbReference type="Gene3D" id="1.10.1040.50">
    <property type="match status" value="1"/>
</dbReference>
<dbReference type="Pfam" id="PF00725">
    <property type="entry name" value="3HCDH"/>
    <property type="match status" value="1"/>
</dbReference>
<evidence type="ECO:0000256" key="6">
    <source>
        <dbReference type="ARBA" id="ARBA00022963"/>
    </source>
</evidence>
<evidence type="ECO:0000313" key="17">
    <source>
        <dbReference type="RefSeq" id="WP_028311032.1"/>
    </source>
</evidence>
<dbReference type="Gene3D" id="3.40.50.720">
    <property type="entry name" value="NAD(P)-binding Rossmann-like Domain"/>
    <property type="match status" value="1"/>
</dbReference>
<comment type="pathway">
    <text evidence="1">Lipid metabolism; fatty acid beta-oxidation.</text>
</comment>
<sequence>MFEGRALKLAVVEEGFVELRFDRQAESVNKFDALTLGDFKAALDELAAFAGLRGVLVTSAKDVFIAGADIFEFLPVFARPEAEIAAWIGASCAIFNAFSDLPVPIVTAINGFALGGGLEMALASDFRVIAETAQIGLPETTLGIIPGFGGTARLPRLAGAAVALDWIRSGAPRKAATAYEAGVVDKVVPPAALRDEALALLKAAAAGELDWRGRRATAHAGFALDADLVARARAAQAANASLAPAASVAIELLVETAGLGRDAAIERENHAFARVARTPAAAALVGVFLGDQALRKKARALAKAGKPVRRVAVMGSGVMGGGIAFANAQRGFPVVMQDIAQSKLDQGLREVDRLLARQVAGGKLGDDKAVAVRAAIEPTLDPGKVADADILIEAVNEDLGIKHRLLMDIEPRVAPEAVLASNTATLTIAELSVPLARPENFVGMHFFNPAPATPLVEVVRGPRTSAEAVGTAVGHALALGKLPVLVYDGPGFLINRLLTVHLLAFARLLRDGVEVARIDRVLEAWGWPAGPGALSDSLGIDLVHHIVDTVAHAFGNRLLVEEPHAFAVLDAAHRLGRKTGLGFWRHEADETGRERRLPADDIAVALAPAVSGSPIVITDEQIAERMILPVVLEAARALDEGVVETAAELDMAVLLALGFPRFRGGPLRYADSRGATAIVESADRHAGLGGMYQPGARLREMAASGAVFFPV</sequence>
<keyword evidence="10" id="KW-0456">Lyase</keyword>
<dbReference type="PROSITE" id="PS00166">
    <property type="entry name" value="ENOYL_COA_HYDRATASE"/>
    <property type="match status" value="1"/>
</dbReference>
<keyword evidence="11" id="KW-0511">Multifunctional enzyme</keyword>
<evidence type="ECO:0000256" key="2">
    <source>
        <dbReference type="ARBA" id="ARBA00007005"/>
    </source>
</evidence>
<dbReference type="EC" id="4.2.1.17" evidence="4"/>
<dbReference type="InterPro" id="IPR036291">
    <property type="entry name" value="NAD(P)-bd_dom_sf"/>
</dbReference>
<dbReference type="InterPro" id="IPR029045">
    <property type="entry name" value="ClpP/crotonase-like_dom_sf"/>
</dbReference>
<evidence type="ECO:0000256" key="8">
    <source>
        <dbReference type="ARBA" id="ARBA00023027"/>
    </source>
</evidence>
<keyword evidence="9" id="KW-0443">Lipid metabolism</keyword>
<dbReference type="InterPro" id="IPR050136">
    <property type="entry name" value="FA_oxidation_alpha_subunit"/>
</dbReference>
<dbReference type="PANTHER" id="PTHR43612">
    <property type="entry name" value="TRIFUNCTIONAL ENZYME SUBUNIT ALPHA"/>
    <property type="match status" value="1"/>
</dbReference>
<dbReference type="CDD" id="cd06558">
    <property type="entry name" value="crotonase-like"/>
    <property type="match status" value="1"/>
</dbReference>
<keyword evidence="6" id="KW-0442">Lipid degradation</keyword>
<keyword evidence="5" id="KW-0276">Fatty acid metabolism</keyword>
<dbReference type="GO" id="GO:0004300">
    <property type="term" value="F:enoyl-CoA hydratase activity"/>
    <property type="evidence" value="ECO:0007669"/>
    <property type="project" value="UniProtKB-EC"/>
</dbReference>
<dbReference type="InterPro" id="IPR006176">
    <property type="entry name" value="3-OHacyl-CoA_DH_NAD-bd"/>
</dbReference>
<reference evidence="17" key="1">
    <citation type="journal article" date="1987" name="Proc. Natl. Acad. Sci. U.S.A.">
        <title>Structure of L-3-hydroxyacyl-coenzyme A dehydrogenase: preliminary chain tracing at 2.8-A resolution.</title>
        <authorList>
            <person name="Birktoft J.J."/>
            <person name="Holden H.M."/>
            <person name="Hamlin R."/>
            <person name="Xuong N.H."/>
            <person name="Banaszak L.J."/>
        </authorList>
    </citation>
    <scope>NUCLEOTIDE SEQUENCE</scope>
</reference>
<dbReference type="RefSeq" id="WP_028311032.1">
    <property type="nucleotide sequence ID" value="NZ_AXWS01000008.1"/>
</dbReference>
<dbReference type="SUPFAM" id="SSF52096">
    <property type="entry name" value="ClpP/crotonase"/>
    <property type="match status" value="1"/>
</dbReference>
<proteinExistence type="inferred from homology"/>
<comment type="catalytic activity">
    <reaction evidence="12">
        <text>a (3S)-3-hydroxyacyl-CoA + NAD(+) = a 3-oxoacyl-CoA + NADH + H(+)</text>
        <dbReference type="Rhea" id="RHEA:22432"/>
        <dbReference type="ChEBI" id="CHEBI:15378"/>
        <dbReference type="ChEBI" id="CHEBI:57318"/>
        <dbReference type="ChEBI" id="CHEBI:57540"/>
        <dbReference type="ChEBI" id="CHEBI:57945"/>
        <dbReference type="ChEBI" id="CHEBI:90726"/>
        <dbReference type="EC" id="1.1.1.35"/>
    </reaction>
</comment>
<comment type="similarity">
    <text evidence="13">Belongs to the enoyl-CoA hydratase/isomerase family.</text>
</comment>
<feature type="domain" description="3-hydroxyacyl-CoA dehydrogenase NAD binding" evidence="15">
    <location>
        <begin position="311"/>
        <end position="488"/>
    </location>
</feature>
<dbReference type="InterPro" id="IPR008927">
    <property type="entry name" value="6-PGluconate_DH-like_C_sf"/>
</dbReference>
<dbReference type="InterPro" id="IPR018376">
    <property type="entry name" value="Enoyl-CoA_hyd/isom_CS"/>
</dbReference>
<feature type="domain" description="3-hydroxyacyl-CoA dehydrogenase C-terminal" evidence="14">
    <location>
        <begin position="491"/>
        <end position="585"/>
    </location>
</feature>
<evidence type="ECO:0000256" key="12">
    <source>
        <dbReference type="ARBA" id="ARBA00049556"/>
    </source>
</evidence>
<dbReference type="GO" id="GO:0070403">
    <property type="term" value="F:NAD+ binding"/>
    <property type="evidence" value="ECO:0007669"/>
    <property type="project" value="InterPro"/>
</dbReference>
<evidence type="ECO:0000313" key="16">
    <source>
        <dbReference type="Proteomes" id="UP000675920"/>
    </source>
</evidence>
<organism evidence="16 17">
    <name type="scientific">Derxia gummosa DSM 723</name>
    <dbReference type="NCBI Taxonomy" id="1121388"/>
    <lineage>
        <taxon>Bacteria</taxon>
        <taxon>Pseudomonadati</taxon>
        <taxon>Pseudomonadota</taxon>
        <taxon>Betaproteobacteria</taxon>
        <taxon>Burkholderiales</taxon>
        <taxon>Alcaligenaceae</taxon>
        <taxon>Derxia</taxon>
    </lineage>
</organism>
<evidence type="ECO:0000256" key="13">
    <source>
        <dbReference type="RuleBase" id="RU003707"/>
    </source>
</evidence>
<dbReference type="GO" id="GO:0006635">
    <property type="term" value="P:fatty acid beta-oxidation"/>
    <property type="evidence" value="ECO:0007669"/>
    <property type="project" value="UniProtKB-UniPathway"/>
</dbReference>
<keyword evidence="8" id="KW-0520">NAD</keyword>
<protein>
    <recommendedName>
        <fullName evidence="4">enoyl-CoA hydratase</fullName>
        <ecNumber evidence="4">4.2.1.17</ecNumber>
    </recommendedName>
</protein>
<dbReference type="InterPro" id="IPR006108">
    <property type="entry name" value="3HC_DH_C"/>
</dbReference>
<evidence type="ECO:0000256" key="1">
    <source>
        <dbReference type="ARBA" id="ARBA00005005"/>
    </source>
</evidence>
<dbReference type="Pfam" id="PF02737">
    <property type="entry name" value="3HCDH_N"/>
    <property type="match status" value="1"/>
</dbReference>
<dbReference type="AlphaFoldDB" id="A0A8B6X3U5"/>
<dbReference type="SUPFAM" id="SSF48179">
    <property type="entry name" value="6-phosphogluconate dehydrogenase C-terminal domain-like"/>
    <property type="match status" value="2"/>
</dbReference>